<dbReference type="InterPro" id="IPR036097">
    <property type="entry name" value="HisK_dim/P_sf"/>
</dbReference>
<evidence type="ECO:0000256" key="8">
    <source>
        <dbReference type="ARBA" id="ARBA00022989"/>
    </source>
</evidence>
<dbReference type="Pfam" id="PF00512">
    <property type="entry name" value="HisKA"/>
    <property type="match status" value="1"/>
</dbReference>
<evidence type="ECO:0000256" key="6">
    <source>
        <dbReference type="ARBA" id="ARBA00022692"/>
    </source>
</evidence>
<keyword evidence="5" id="KW-0808">Transferase</keyword>
<dbReference type="SMART" id="SM00304">
    <property type="entry name" value="HAMP"/>
    <property type="match status" value="1"/>
</dbReference>
<dbReference type="Gene3D" id="3.30.565.10">
    <property type="entry name" value="Histidine kinase-like ATPase, C-terminal domain"/>
    <property type="match status" value="1"/>
</dbReference>
<dbReference type="GO" id="GO:0016301">
    <property type="term" value="F:kinase activity"/>
    <property type="evidence" value="ECO:0007669"/>
    <property type="project" value="UniProtKB-KW"/>
</dbReference>
<evidence type="ECO:0000256" key="11">
    <source>
        <dbReference type="SAM" id="Phobius"/>
    </source>
</evidence>
<accession>A0ABP4CBR9</accession>
<evidence type="ECO:0000256" key="1">
    <source>
        <dbReference type="ARBA" id="ARBA00000085"/>
    </source>
</evidence>
<reference evidence="15" key="1">
    <citation type="journal article" date="2019" name="Int. J. Syst. Evol. Microbiol.">
        <title>The Global Catalogue of Microorganisms (GCM) 10K type strain sequencing project: providing services to taxonomists for standard genome sequencing and annotation.</title>
        <authorList>
            <consortium name="The Broad Institute Genomics Platform"/>
            <consortium name="The Broad Institute Genome Sequencing Center for Infectious Disease"/>
            <person name="Wu L."/>
            <person name="Ma J."/>
        </authorList>
    </citation>
    <scope>NUCLEOTIDE SEQUENCE [LARGE SCALE GENOMIC DNA]</scope>
    <source>
        <strain evidence="15">JCM 10696</strain>
    </source>
</reference>
<feature type="domain" description="Histidine kinase" evidence="12">
    <location>
        <begin position="144"/>
        <end position="362"/>
    </location>
</feature>
<dbReference type="Gene3D" id="1.10.287.130">
    <property type="match status" value="1"/>
</dbReference>
<keyword evidence="4" id="KW-0597">Phosphoprotein</keyword>
<dbReference type="PANTHER" id="PTHR45436:SF5">
    <property type="entry name" value="SENSOR HISTIDINE KINASE TRCS"/>
    <property type="match status" value="1"/>
</dbReference>
<dbReference type="RefSeq" id="WP_344244990.1">
    <property type="nucleotide sequence ID" value="NZ_BAAAHH010000035.1"/>
</dbReference>
<dbReference type="PRINTS" id="PR00344">
    <property type="entry name" value="BCTRLSENSOR"/>
</dbReference>
<keyword evidence="8 11" id="KW-1133">Transmembrane helix</keyword>
<dbReference type="PROSITE" id="PS50109">
    <property type="entry name" value="HIS_KIN"/>
    <property type="match status" value="1"/>
</dbReference>
<evidence type="ECO:0000259" key="13">
    <source>
        <dbReference type="PROSITE" id="PS50885"/>
    </source>
</evidence>
<evidence type="ECO:0000256" key="7">
    <source>
        <dbReference type="ARBA" id="ARBA00022777"/>
    </source>
</evidence>
<keyword evidence="7 14" id="KW-0418">Kinase</keyword>
<feature type="domain" description="HAMP" evidence="13">
    <location>
        <begin position="83"/>
        <end position="136"/>
    </location>
</feature>
<evidence type="ECO:0000259" key="12">
    <source>
        <dbReference type="PROSITE" id="PS50109"/>
    </source>
</evidence>
<dbReference type="SUPFAM" id="SSF55874">
    <property type="entry name" value="ATPase domain of HSP90 chaperone/DNA topoisomerase II/histidine kinase"/>
    <property type="match status" value="1"/>
</dbReference>
<organism evidence="14 15">
    <name type="scientific">Actinocorallia libanotica</name>
    <dbReference type="NCBI Taxonomy" id="46162"/>
    <lineage>
        <taxon>Bacteria</taxon>
        <taxon>Bacillati</taxon>
        <taxon>Actinomycetota</taxon>
        <taxon>Actinomycetes</taxon>
        <taxon>Streptosporangiales</taxon>
        <taxon>Thermomonosporaceae</taxon>
        <taxon>Actinocorallia</taxon>
    </lineage>
</organism>
<proteinExistence type="predicted"/>
<evidence type="ECO:0000256" key="10">
    <source>
        <dbReference type="ARBA" id="ARBA00023136"/>
    </source>
</evidence>
<dbReference type="EMBL" id="BAAAHH010000035">
    <property type="protein sequence ID" value="GAA0964662.1"/>
    <property type="molecule type" value="Genomic_DNA"/>
</dbReference>
<sequence>MTARLRLTLGYACFLVGAGAVTMAIIYVGIRYVPNYPLTAANPRDTRTAPSREEILDTLLKASGAALVVLAVIGLVGGWLLAGWVLRPLQHINRAAVRAANGSLDHRVRLTGRKDEFTALADTFDTMLDRLQRSFEEQRRFAANASHELRTPLAITRTMLQVALTDPDGPDDRLLTRLYETNQRGIEIIDALLQLSSLDRTPLATAPVDLATAAAQALEATETEAVQRGVTISTDLRPVVVQANDALLRRAIGNLLENAVRHNLPTGGSLTLTTGPDPSDDERALLTVTNTGPHIPADAVKTYLEPFLRGRGRTADPDPTRRGHGLGLTLTSRITTAHHGALHLAPAPQGGLTVRLSLPLAPPDHQAAPATRT</sequence>
<evidence type="ECO:0000256" key="5">
    <source>
        <dbReference type="ARBA" id="ARBA00022679"/>
    </source>
</evidence>
<dbReference type="InterPro" id="IPR003594">
    <property type="entry name" value="HATPase_dom"/>
</dbReference>
<dbReference type="InterPro" id="IPR036890">
    <property type="entry name" value="HATPase_C_sf"/>
</dbReference>
<evidence type="ECO:0000313" key="14">
    <source>
        <dbReference type="EMBL" id="GAA0964662.1"/>
    </source>
</evidence>
<evidence type="ECO:0000313" key="15">
    <source>
        <dbReference type="Proteomes" id="UP001500665"/>
    </source>
</evidence>
<keyword evidence="15" id="KW-1185">Reference proteome</keyword>
<gene>
    <name evidence="14" type="ORF">GCM10009550_63050</name>
</gene>
<dbReference type="SUPFAM" id="SSF47384">
    <property type="entry name" value="Homodimeric domain of signal transducing histidine kinase"/>
    <property type="match status" value="1"/>
</dbReference>
<dbReference type="SMART" id="SM00387">
    <property type="entry name" value="HATPase_c"/>
    <property type="match status" value="1"/>
</dbReference>
<dbReference type="EC" id="2.7.13.3" evidence="3"/>
<dbReference type="Pfam" id="PF00672">
    <property type="entry name" value="HAMP"/>
    <property type="match status" value="1"/>
</dbReference>
<dbReference type="InterPro" id="IPR003661">
    <property type="entry name" value="HisK_dim/P_dom"/>
</dbReference>
<dbReference type="PANTHER" id="PTHR45436">
    <property type="entry name" value="SENSOR HISTIDINE KINASE YKOH"/>
    <property type="match status" value="1"/>
</dbReference>
<keyword evidence="10 11" id="KW-0472">Membrane</keyword>
<dbReference type="SUPFAM" id="SSF158472">
    <property type="entry name" value="HAMP domain-like"/>
    <property type="match status" value="1"/>
</dbReference>
<dbReference type="SMART" id="SM00388">
    <property type="entry name" value="HisKA"/>
    <property type="match status" value="1"/>
</dbReference>
<protein>
    <recommendedName>
        <fullName evidence="3">histidine kinase</fullName>
        <ecNumber evidence="3">2.7.13.3</ecNumber>
    </recommendedName>
</protein>
<dbReference type="CDD" id="cd00082">
    <property type="entry name" value="HisKA"/>
    <property type="match status" value="1"/>
</dbReference>
<comment type="catalytic activity">
    <reaction evidence="1">
        <text>ATP + protein L-histidine = ADP + protein N-phospho-L-histidine.</text>
        <dbReference type="EC" id="2.7.13.3"/>
    </reaction>
</comment>
<dbReference type="Gene3D" id="6.10.340.10">
    <property type="match status" value="1"/>
</dbReference>
<name>A0ABP4CBR9_9ACTN</name>
<dbReference type="Pfam" id="PF02518">
    <property type="entry name" value="HATPase_c"/>
    <property type="match status" value="1"/>
</dbReference>
<comment type="caution">
    <text evidence="14">The sequence shown here is derived from an EMBL/GenBank/DDBJ whole genome shotgun (WGS) entry which is preliminary data.</text>
</comment>
<dbReference type="Proteomes" id="UP001500665">
    <property type="component" value="Unassembled WGS sequence"/>
</dbReference>
<feature type="transmembrane region" description="Helical" evidence="11">
    <location>
        <begin position="7"/>
        <end position="30"/>
    </location>
</feature>
<dbReference type="PROSITE" id="PS50885">
    <property type="entry name" value="HAMP"/>
    <property type="match status" value="1"/>
</dbReference>
<evidence type="ECO:0000256" key="9">
    <source>
        <dbReference type="ARBA" id="ARBA00023012"/>
    </source>
</evidence>
<dbReference type="InterPro" id="IPR050428">
    <property type="entry name" value="TCS_sensor_his_kinase"/>
</dbReference>
<keyword evidence="9" id="KW-0902">Two-component regulatory system</keyword>
<evidence type="ECO:0000256" key="4">
    <source>
        <dbReference type="ARBA" id="ARBA00022553"/>
    </source>
</evidence>
<keyword evidence="6 11" id="KW-0812">Transmembrane</keyword>
<feature type="transmembrane region" description="Helical" evidence="11">
    <location>
        <begin position="65"/>
        <end position="86"/>
    </location>
</feature>
<dbReference type="InterPro" id="IPR004358">
    <property type="entry name" value="Sig_transdc_His_kin-like_C"/>
</dbReference>
<evidence type="ECO:0000256" key="2">
    <source>
        <dbReference type="ARBA" id="ARBA00004236"/>
    </source>
</evidence>
<comment type="subcellular location">
    <subcellularLocation>
        <location evidence="2">Cell membrane</location>
    </subcellularLocation>
</comment>
<dbReference type="CDD" id="cd06225">
    <property type="entry name" value="HAMP"/>
    <property type="match status" value="1"/>
</dbReference>
<evidence type="ECO:0000256" key="3">
    <source>
        <dbReference type="ARBA" id="ARBA00012438"/>
    </source>
</evidence>
<dbReference type="InterPro" id="IPR005467">
    <property type="entry name" value="His_kinase_dom"/>
</dbReference>
<dbReference type="InterPro" id="IPR003660">
    <property type="entry name" value="HAMP_dom"/>
</dbReference>